<evidence type="ECO:0000313" key="1">
    <source>
        <dbReference type="EMBL" id="AWW35308.1"/>
    </source>
</evidence>
<dbReference type="KEGG" id="scad:DN051_40735"/>
<reference evidence="5" key="1">
    <citation type="submission" date="2018-06" db="EMBL/GenBank/DDBJ databases">
        <authorList>
            <person name="Li K."/>
        </authorList>
    </citation>
    <scope>NUCLEOTIDE SEQUENCE [LARGE SCALE GENOMIC DNA]</scope>
    <source>
        <strain evidence="5">ZFG47</strain>
        <plasmid evidence="5">unnamed1</plasmid>
    </source>
</reference>
<evidence type="ECO:0000313" key="4">
    <source>
        <dbReference type="EMBL" id="AWW43589.1"/>
    </source>
</evidence>
<dbReference type="KEGG" id="scad:DN051_00075"/>
<dbReference type="Proteomes" id="UP000249616">
    <property type="component" value="Plasmid unnamed1"/>
</dbReference>
<keyword evidence="4" id="KW-0614">Plasmid</keyword>
<accession>A0A2Z4JEQ0</accession>
<reference evidence="4" key="2">
    <citation type="submission" date="2018-06" db="EMBL/GenBank/DDBJ databases">
        <authorList>
            <person name="Zhirakovskaya E."/>
        </authorList>
    </citation>
    <scope>NUCLEOTIDE SEQUENCE [LARGE SCALE GENOMIC DNA]</scope>
    <source>
        <strain evidence="4">ZFG47</strain>
        <plasmid evidence="4">unnamed1</plasmid>
    </source>
</reference>
<dbReference type="EMBL" id="CP030074">
    <property type="protein sequence ID" value="AWW42999.1"/>
    <property type="molecule type" value="Genomic_DNA"/>
</dbReference>
<reference evidence="1 5" key="3">
    <citation type="journal article" date="2019" name="Int. J. Syst. Evol. Microbiol.">
        <title>Streptomyces cadmiisoli sp. nov., a novel actinomycete isolated from cadmium-contaminated soil.</title>
        <authorList>
            <person name="Li K."/>
            <person name="Tang X."/>
            <person name="Zhao J."/>
            <person name="Guo Y."/>
            <person name="Tang Y."/>
            <person name="Gao J."/>
        </authorList>
    </citation>
    <scope>NUCLEOTIDE SEQUENCE [LARGE SCALE GENOMIC DNA]</scope>
    <source>
        <strain evidence="1 5">ZFG47</strain>
    </source>
</reference>
<dbReference type="AlphaFoldDB" id="A0A2Z4JEQ0"/>
<organism evidence="4 5">
    <name type="scientific">Streptomyces cadmiisoli</name>
    <dbReference type="NCBI Taxonomy" id="2184053"/>
    <lineage>
        <taxon>Bacteria</taxon>
        <taxon>Bacillati</taxon>
        <taxon>Actinomycetota</taxon>
        <taxon>Actinomycetes</taxon>
        <taxon>Kitasatosporales</taxon>
        <taxon>Streptomycetaceae</taxon>
        <taxon>Streptomyces</taxon>
        <taxon>Streptomyces aurantiacus group</taxon>
    </lineage>
</organism>
<proteinExistence type="predicted"/>
<sequence>MVITTDHPHRERAEQRRKFVPPSRLHLPDVPDRAEDALLDQLLYATADGCQDCRSMLLDRFAQDAGATHKLVDWACWIATEVYGGLPAELVDEAATADTLFRPSLTFCRLAAEYRARGRTSSGMYTAREPAQRREAADTAVTLVAGLQRCWTDFLYR</sequence>
<evidence type="ECO:0000313" key="2">
    <source>
        <dbReference type="EMBL" id="AWW42132.1"/>
    </source>
</evidence>
<evidence type="ECO:0000313" key="3">
    <source>
        <dbReference type="EMBL" id="AWW42999.1"/>
    </source>
</evidence>
<geneLocation type="plasmid" evidence="4 5">
    <name>unnamed1</name>
</geneLocation>
<dbReference type="Proteomes" id="UP000249616">
    <property type="component" value="Chromosome"/>
</dbReference>
<dbReference type="EMBL" id="CP030074">
    <property type="protein sequence ID" value="AWW43589.1"/>
    <property type="molecule type" value="Genomic_DNA"/>
</dbReference>
<dbReference type="EMBL" id="CP030073">
    <property type="protein sequence ID" value="AWW42132.1"/>
    <property type="molecule type" value="Genomic_DNA"/>
</dbReference>
<protein>
    <submittedName>
        <fullName evidence="4">Uncharacterized protein</fullName>
    </submittedName>
</protein>
<dbReference type="KEGG" id="scad:DN051_40840"/>
<name>A0A2Z4JEQ0_9ACTN</name>
<evidence type="ECO:0000313" key="5">
    <source>
        <dbReference type="Proteomes" id="UP000249616"/>
    </source>
</evidence>
<dbReference type="KEGG" id="scad:DN051_44635"/>
<dbReference type="EMBL" id="CP030073">
    <property type="protein sequence ID" value="AWW35308.1"/>
    <property type="molecule type" value="Genomic_DNA"/>
</dbReference>
<keyword evidence="5" id="KW-1185">Reference proteome</keyword>
<gene>
    <name evidence="1" type="ORF">DN051_00075</name>
    <name evidence="2" type="ORF">DN051_40735</name>
    <name evidence="3" type="ORF">DN051_40840</name>
    <name evidence="4" type="ORF">DN051_44635</name>
</gene>